<dbReference type="AlphaFoldDB" id="A0A8S9PQ53"/>
<name>A0A8S9PQ53_BRACR</name>
<reference evidence="2" key="1">
    <citation type="submission" date="2019-12" db="EMBL/GenBank/DDBJ databases">
        <title>Genome sequencing and annotation of Brassica cretica.</title>
        <authorList>
            <person name="Studholme D.J."/>
            <person name="Sarris P."/>
        </authorList>
    </citation>
    <scope>NUCLEOTIDE SEQUENCE</scope>
    <source>
        <strain evidence="2">PFS-109/04</strain>
        <tissue evidence="2">Leaf</tissue>
    </source>
</reference>
<dbReference type="Proteomes" id="UP000712600">
    <property type="component" value="Unassembled WGS sequence"/>
</dbReference>
<sequence>MGSSPSSEGVLTGSGGCSEGLGLGLSVLSCATSIFGIYTRIFTVLQDAVDSVGVVDRCSDDPPGHAGLHCCPEQVSKAQPCLAVQYRSMGDQESVDGTGVWVDGG</sequence>
<feature type="transmembrane region" description="Helical" evidence="1">
    <location>
        <begin position="20"/>
        <end position="38"/>
    </location>
</feature>
<evidence type="ECO:0000313" key="3">
    <source>
        <dbReference type="Proteomes" id="UP000712600"/>
    </source>
</evidence>
<protein>
    <submittedName>
        <fullName evidence="2">Uncharacterized protein</fullName>
    </submittedName>
</protein>
<organism evidence="2 3">
    <name type="scientific">Brassica cretica</name>
    <name type="common">Mustard</name>
    <dbReference type="NCBI Taxonomy" id="69181"/>
    <lineage>
        <taxon>Eukaryota</taxon>
        <taxon>Viridiplantae</taxon>
        <taxon>Streptophyta</taxon>
        <taxon>Embryophyta</taxon>
        <taxon>Tracheophyta</taxon>
        <taxon>Spermatophyta</taxon>
        <taxon>Magnoliopsida</taxon>
        <taxon>eudicotyledons</taxon>
        <taxon>Gunneridae</taxon>
        <taxon>Pentapetalae</taxon>
        <taxon>rosids</taxon>
        <taxon>malvids</taxon>
        <taxon>Brassicales</taxon>
        <taxon>Brassicaceae</taxon>
        <taxon>Brassiceae</taxon>
        <taxon>Brassica</taxon>
    </lineage>
</organism>
<evidence type="ECO:0000313" key="2">
    <source>
        <dbReference type="EMBL" id="KAF3523388.1"/>
    </source>
</evidence>
<accession>A0A8S9PQ53</accession>
<dbReference type="EMBL" id="QGKX02001347">
    <property type="protein sequence ID" value="KAF3523388.1"/>
    <property type="molecule type" value="Genomic_DNA"/>
</dbReference>
<keyword evidence="1" id="KW-1133">Transmembrane helix</keyword>
<gene>
    <name evidence="2" type="ORF">F2Q69_00047926</name>
</gene>
<keyword evidence="1" id="KW-0812">Transmembrane</keyword>
<proteinExistence type="predicted"/>
<keyword evidence="1" id="KW-0472">Membrane</keyword>
<evidence type="ECO:0000256" key="1">
    <source>
        <dbReference type="SAM" id="Phobius"/>
    </source>
</evidence>
<comment type="caution">
    <text evidence="2">The sequence shown here is derived from an EMBL/GenBank/DDBJ whole genome shotgun (WGS) entry which is preliminary data.</text>
</comment>